<dbReference type="SUPFAM" id="SSF51905">
    <property type="entry name" value="FAD/NAD(P)-binding domain"/>
    <property type="match status" value="1"/>
</dbReference>
<reference evidence="1 2" key="1">
    <citation type="submission" date="2024-02" db="EMBL/GenBank/DDBJ databases">
        <title>First draft genome assembly of two strains of Seiridium cardinale.</title>
        <authorList>
            <person name="Emiliani G."/>
            <person name="Scali E."/>
        </authorList>
    </citation>
    <scope>NUCLEOTIDE SEQUENCE [LARGE SCALE GENOMIC DNA]</scope>
    <source>
        <strain evidence="1 2">BM-138-000479</strain>
    </source>
</reference>
<comment type="caution">
    <text evidence="1">The sequence shown here is derived from an EMBL/GenBank/DDBJ whole genome shotgun (WGS) entry which is preliminary data.</text>
</comment>
<gene>
    <name evidence="1" type="ORF">SCAR479_00780</name>
</gene>
<keyword evidence="2" id="KW-1185">Reference proteome</keyword>
<evidence type="ECO:0000313" key="2">
    <source>
        <dbReference type="Proteomes" id="UP001465668"/>
    </source>
</evidence>
<dbReference type="Gene3D" id="3.50.50.60">
    <property type="entry name" value="FAD/NAD(P)-binding domain"/>
    <property type="match status" value="1"/>
</dbReference>
<dbReference type="InterPro" id="IPR036188">
    <property type="entry name" value="FAD/NAD-bd_sf"/>
</dbReference>
<dbReference type="Proteomes" id="UP001465668">
    <property type="component" value="Unassembled WGS sequence"/>
</dbReference>
<protein>
    <submittedName>
        <fullName evidence="1">FAD-binding domain-containing protein</fullName>
    </submittedName>
</protein>
<organism evidence="1 2">
    <name type="scientific">Seiridium cardinale</name>
    <dbReference type="NCBI Taxonomy" id="138064"/>
    <lineage>
        <taxon>Eukaryota</taxon>
        <taxon>Fungi</taxon>
        <taxon>Dikarya</taxon>
        <taxon>Ascomycota</taxon>
        <taxon>Pezizomycotina</taxon>
        <taxon>Sordariomycetes</taxon>
        <taxon>Xylariomycetidae</taxon>
        <taxon>Amphisphaeriales</taxon>
        <taxon>Sporocadaceae</taxon>
        <taxon>Seiridium</taxon>
    </lineage>
</organism>
<sequence>MQDVDTLYAMNIVSSKPDLLTWEADPRPTFVGNAIHAMSHSGGSGGLTTVQDVADSCDAPADAKFGEGELDRVKLKDCLQLYEYKMRARAKTAIEWSFQGGKMIWAGQEWHEYSQPCLVIMKATISSRISSKR</sequence>
<proteinExistence type="predicted"/>
<dbReference type="EMBL" id="JARVKM010000002">
    <property type="protein sequence ID" value="KAK9782437.1"/>
    <property type="molecule type" value="Genomic_DNA"/>
</dbReference>
<accession>A0ABR2Y6T9</accession>
<name>A0ABR2Y6T9_9PEZI</name>
<evidence type="ECO:0000313" key="1">
    <source>
        <dbReference type="EMBL" id="KAK9782437.1"/>
    </source>
</evidence>